<evidence type="ECO:0000313" key="2">
    <source>
        <dbReference type="Proteomes" id="UP000192223"/>
    </source>
</evidence>
<dbReference type="Proteomes" id="UP000192223">
    <property type="component" value="Unplaced"/>
</dbReference>
<keyword evidence="2" id="KW-1185">Reference proteome</keyword>
<dbReference type="AlphaFoldDB" id="A0A1W4X164"/>
<sequence length="416" mass="49133">MNTDSDSWEPLSMCSRSVTRSKYERMNPESQKWWKRMFEIMEEKLKIPPEKRPEVISQIYPKKLLERILDIVESKPDLKIEAKKYYLAQSSASLYSSEGVKHFGKGESCTSFVVGQYIIKSEVPKETEEEEEEEESEEMLKEGQQEEEEEDKEGPKRYERRETEQTVEVLKVESWEETVSSLPCKYHAPRSIEIDDKKHEVIGEENPYVNFFKRREERAAVWRILPPLSLDEMNLAQKAKYLVNQIATEFIDWLEREGGTEMIHLDVPTLLYMFQFSFEIGHAANSLQVRMREMPSVTEPVARATKNLKASERNTLLRNIREDIRMSKLPPKQRAFNSSLPIQMRRKPNTEDLYNKWFVCKHVPPKLADMTIVWEGITHLRSVREFEKWINEKYPDLIVPGLEQTKQQEQRIAYSE</sequence>
<gene>
    <name evidence="3" type="primary">LOC108740159</name>
</gene>
<dbReference type="GeneID" id="108740159"/>
<feature type="region of interest" description="Disordered" evidence="1">
    <location>
        <begin position="123"/>
        <end position="163"/>
    </location>
</feature>
<dbReference type="RefSeq" id="XP_018329871.1">
    <property type="nucleotide sequence ID" value="XM_018474369.2"/>
</dbReference>
<feature type="compositionally biased region" description="Basic and acidic residues" evidence="1">
    <location>
        <begin position="153"/>
        <end position="163"/>
    </location>
</feature>
<feature type="compositionally biased region" description="Acidic residues" evidence="1">
    <location>
        <begin position="127"/>
        <end position="137"/>
    </location>
</feature>
<accession>A0A1W4X164</accession>
<dbReference type="KEGG" id="apln:108740159"/>
<name>A0A1W4X164_AGRPL</name>
<dbReference type="OrthoDB" id="6755972at2759"/>
<proteinExistence type="predicted"/>
<dbReference type="InParanoid" id="A0A1W4X164"/>
<evidence type="ECO:0000256" key="1">
    <source>
        <dbReference type="SAM" id="MobiDB-lite"/>
    </source>
</evidence>
<evidence type="ECO:0000313" key="3">
    <source>
        <dbReference type="RefSeq" id="XP_018329871.1"/>
    </source>
</evidence>
<reference evidence="3" key="1">
    <citation type="submission" date="2025-08" db="UniProtKB">
        <authorList>
            <consortium name="RefSeq"/>
        </authorList>
    </citation>
    <scope>IDENTIFICATION</scope>
    <source>
        <tissue evidence="3">Entire body</tissue>
    </source>
</reference>
<organism evidence="2 3">
    <name type="scientific">Agrilus planipennis</name>
    <name type="common">Emerald ash borer</name>
    <name type="synonym">Agrilus marcopoli</name>
    <dbReference type="NCBI Taxonomy" id="224129"/>
    <lineage>
        <taxon>Eukaryota</taxon>
        <taxon>Metazoa</taxon>
        <taxon>Ecdysozoa</taxon>
        <taxon>Arthropoda</taxon>
        <taxon>Hexapoda</taxon>
        <taxon>Insecta</taxon>
        <taxon>Pterygota</taxon>
        <taxon>Neoptera</taxon>
        <taxon>Endopterygota</taxon>
        <taxon>Coleoptera</taxon>
        <taxon>Polyphaga</taxon>
        <taxon>Elateriformia</taxon>
        <taxon>Buprestoidea</taxon>
        <taxon>Buprestidae</taxon>
        <taxon>Agrilinae</taxon>
        <taxon>Agrilus</taxon>
    </lineage>
</organism>
<protein>
    <submittedName>
        <fullName evidence="3">Uncharacterized protein LOC108740159</fullName>
    </submittedName>
</protein>